<dbReference type="InterPro" id="IPR001845">
    <property type="entry name" value="HTH_ArsR_DNA-bd_dom"/>
</dbReference>
<dbReference type="Pfam" id="PF01022">
    <property type="entry name" value="HTH_5"/>
    <property type="match status" value="1"/>
</dbReference>
<name>A0A328TX97_9BACL</name>
<dbReference type="PANTHER" id="PTHR33154">
    <property type="entry name" value="TRANSCRIPTIONAL REGULATOR, ARSR FAMILY"/>
    <property type="match status" value="1"/>
</dbReference>
<dbReference type="GO" id="GO:0003677">
    <property type="term" value="F:DNA binding"/>
    <property type="evidence" value="ECO:0007669"/>
    <property type="project" value="UniProtKB-KW"/>
</dbReference>
<dbReference type="SUPFAM" id="SSF46785">
    <property type="entry name" value="Winged helix' DNA-binding domain"/>
    <property type="match status" value="1"/>
</dbReference>
<evidence type="ECO:0000256" key="3">
    <source>
        <dbReference type="ARBA" id="ARBA00023163"/>
    </source>
</evidence>
<dbReference type="SMART" id="SM00418">
    <property type="entry name" value="HTH_ARSR"/>
    <property type="match status" value="1"/>
</dbReference>
<proteinExistence type="predicted"/>
<keyword evidence="3" id="KW-0804">Transcription</keyword>
<sequence>MHDIYTIIAEPSRRRILDRLLHSDSTVKDLTEDLGLSQPLISSHLRLLRESGLVRVQADGQRRIYSLDASPLAGVDEWLSTYRKKWNRHVDKLEEHLDRQKRIKERKSNETN</sequence>
<dbReference type="InterPro" id="IPR036390">
    <property type="entry name" value="WH_DNA-bd_sf"/>
</dbReference>
<evidence type="ECO:0000313" key="7">
    <source>
        <dbReference type="Proteomes" id="UP000249260"/>
    </source>
</evidence>
<reference evidence="6 7" key="1">
    <citation type="submission" date="2018-06" db="EMBL/GenBank/DDBJ databases">
        <title>Paenibacillus montanisoli sp. nov., isolated from mountain area soil.</title>
        <authorList>
            <person name="Wu M."/>
        </authorList>
    </citation>
    <scope>NUCLEOTIDE SEQUENCE [LARGE SCALE GENOMIC DNA]</scope>
    <source>
        <strain evidence="6 7">RA17</strain>
    </source>
</reference>
<dbReference type="EMBL" id="QLUW01000003">
    <property type="protein sequence ID" value="RAP75098.1"/>
    <property type="molecule type" value="Genomic_DNA"/>
</dbReference>
<keyword evidence="1" id="KW-0805">Transcription regulation</keyword>
<dbReference type="CDD" id="cd00090">
    <property type="entry name" value="HTH_ARSR"/>
    <property type="match status" value="1"/>
</dbReference>
<comment type="caution">
    <text evidence="6">The sequence shown here is derived from an EMBL/GenBank/DDBJ whole genome shotgun (WGS) entry which is preliminary data.</text>
</comment>
<accession>A0A328TX97</accession>
<dbReference type="NCBIfam" id="NF033788">
    <property type="entry name" value="HTH_metalloreg"/>
    <property type="match status" value="1"/>
</dbReference>
<dbReference type="PRINTS" id="PR00778">
    <property type="entry name" value="HTHARSR"/>
</dbReference>
<dbReference type="AlphaFoldDB" id="A0A328TX97"/>
<dbReference type="PROSITE" id="PS50987">
    <property type="entry name" value="HTH_ARSR_2"/>
    <property type="match status" value="1"/>
</dbReference>
<dbReference type="Proteomes" id="UP000249260">
    <property type="component" value="Unassembled WGS sequence"/>
</dbReference>
<evidence type="ECO:0000313" key="6">
    <source>
        <dbReference type="EMBL" id="RAP75098.1"/>
    </source>
</evidence>
<dbReference type="InterPro" id="IPR036388">
    <property type="entry name" value="WH-like_DNA-bd_sf"/>
</dbReference>
<evidence type="ECO:0000259" key="5">
    <source>
        <dbReference type="PROSITE" id="PS50987"/>
    </source>
</evidence>
<dbReference type="GO" id="GO:0003700">
    <property type="term" value="F:DNA-binding transcription factor activity"/>
    <property type="evidence" value="ECO:0007669"/>
    <property type="project" value="InterPro"/>
</dbReference>
<dbReference type="PANTHER" id="PTHR33154:SF33">
    <property type="entry name" value="TRANSCRIPTIONAL REPRESSOR SDPR"/>
    <property type="match status" value="1"/>
</dbReference>
<dbReference type="InterPro" id="IPR051081">
    <property type="entry name" value="HTH_MetalResp_TranReg"/>
</dbReference>
<dbReference type="RefSeq" id="WP_112883362.1">
    <property type="nucleotide sequence ID" value="NZ_QLUW01000003.1"/>
</dbReference>
<gene>
    <name evidence="6" type="ORF">DL346_17070</name>
</gene>
<keyword evidence="4" id="KW-0175">Coiled coil</keyword>
<dbReference type="Gene3D" id="1.10.10.10">
    <property type="entry name" value="Winged helix-like DNA-binding domain superfamily/Winged helix DNA-binding domain"/>
    <property type="match status" value="1"/>
</dbReference>
<feature type="coiled-coil region" evidence="4">
    <location>
        <begin position="83"/>
        <end position="110"/>
    </location>
</feature>
<keyword evidence="2" id="KW-0238">DNA-binding</keyword>
<keyword evidence="7" id="KW-1185">Reference proteome</keyword>
<evidence type="ECO:0000256" key="1">
    <source>
        <dbReference type="ARBA" id="ARBA00023015"/>
    </source>
</evidence>
<feature type="domain" description="HTH arsR-type" evidence="5">
    <location>
        <begin position="1"/>
        <end position="87"/>
    </location>
</feature>
<protein>
    <submittedName>
        <fullName evidence="6">Transcriptional regulator</fullName>
    </submittedName>
</protein>
<evidence type="ECO:0000256" key="2">
    <source>
        <dbReference type="ARBA" id="ARBA00023125"/>
    </source>
</evidence>
<evidence type="ECO:0000256" key="4">
    <source>
        <dbReference type="SAM" id="Coils"/>
    </source>
</evidence>
<organism evidence="6 7">
    <name type="scientific">Paenibacillus montanisoli</name>
    <dbReference type="NCBI Taxonomy" id="2081970"/>
    <lineage>
        <taxon>Bacteria</taxon>
        <taxon>Bacillati</taxon>
        <taxon>Bacillota</taxon>
        <taxon>Bacilli</taxon>
        <taxon>Bacillales</taxon>
        <taxon>Paenibacillaceae</taxon>
        <taxon>Paenibacillus</taxon>
    </lineage>
</organism>
<dbReference type="InterPro" id="IPR011991">
    <property type="entry name" value="ArsR-like_HTH"/>
</dbReference>
<dbReference type="OrthoDB" id="9799175at2"/>